<protein>
    <submittedName>
        <fullName evidence="1">Uncharacterized protein</fullName>
    </submittedName>
</protein>
<dbReference type="Proteomes" id="UP001162156">
    <property type="component" value="Unassembled WGS sequence"/>
</dbReference>
<dbReference type="PANTHER" id="PTHR10773">
    <property type="entry name" value="DNA-DIRECTED RNA POLYMERASES I, II, AND III SUBUNIT RPABC2"/>
    <property type="match status" value="1"/>
</dbReference>
<organism evidence="1 2">
    <name type="scientific">Rhamnusium bicolor</name>
    <dbReference type="NCBI Taxonomy" id="1586634"/>
    <lineage>
        <taxon>Eukaryota</taxon>
        <taxon>Metazoa</taxon>
        <taxon>Ecdysozoa</taxon>
        <taxon>Arthropoda</taxon>
        <taxon>Hexapoda</taxon>
        <taxon>Insecta</taxon>
        <taxon>Pterygota</taxon>
        <taxon>Neoptera</taxon>
        <taxon>Endopterygota</taxon>
        <taxon>Coleoptera</taxon>
        <taxon>Polyphaga</taxon>
        <taxon>Cucujiformia</taxon>
        <taxon>Chrysomeloidea</taxon>
        <taxon>Cerambycidae</taxon>
        <taxon>Lepturinae</taxon>
        <taxon>Rhagiini</taxon>
        <taxon>Rhamnusium</taxon>
    </lineage>
</organism>
<comment type="caution">
    <text evidence="1">The sequence shown here is derived from an EMBL/GenBank/DDBJ whole genome shotgun (WGS) entry which is preliminary data.</text>
</comment>
<proteinExistence type="predicted"/>
<evidence type="ECO:0000313" key="2">
    <source>
        <dbReference type="Proteomes" id="UP001162156"/>
    </source>
</evidence>
<evidence type="ECO:0000313" key="1">
    <source>
        <dbReference type="EMBL" id="KAJ8930146.1"/>
    </source>
</evidence>
<gene>
    <name evidence="1" type="ORF">NQ314_017076</name>
</gene>
<keyword evidence="2" id="KW-1185">Reference proteome</keyword>
<sequence length="113" mass="13203">MFLNTVGVTDKFVRVSLSKKRDSGVALPNNRGRHIPKNKLPETVRMSMISHISSFPVYDSHCSRARSNRKYLGPKLNINLMYKLYVEKCKTDDIEQSVIAKEWLYRKIFNKRV</sequence>
<name>A0AAV8WWX6_9CUCU</name>
<accession>A0AAV8WWX6</accession>
<dbReference type="PANTHER" id="PTHR10773:SF19">
    <property type="match status" value="1"/>
</dbReference>
<dbReference type="EMBL" id="JANEYF010004762">
    <property type="protein sequence ID" value="KAJ8930146.1"/>
    <property type="molecule type" value="Genomic_DNA"/>
</dbReference>
<reference evidence="1" key="1">
    <citation type="journal article" date="2023" name="Insect Mol. Biol.">
        <title>Genome sequencing provides insights into the evolution of gene families encoding plant cell wall-degrading enzymes in longhorned beetles.</title>
        <authorList>
            <person name="Shin N.R."/>
            <person name="Okamura Y."/>
            <person name="Kirsch R."/>
            <person name="Pauchet Y."/>
        </authorList>
    </citation>
    <scope>NUCLEOTIDE SEQUENCE</scope>
    <source>
        <strain evidence="1">RBIC_L_NR</strain>
    </source>
</reference>
<dbReference type="AlphaFoldDB" id="A0AAV8WWX6"/>